<dbReference type="Pfam" id="PF00239">
    <property type="entry name" value="Resolvase"/>
    <property type="match status" value="1"/>
</dbReference>
<dbReference type="SUPFAM" id="SSF53041">
    <property type="entry name" value="Resolvase-like"/>
    <property type="match status" value="1"/>
</dbReference>
<gene>
    <name evidence="3" type="ORF">MMON_14340</name>
</gene>
<dbReference type="RefSeq" id="WP_083045087.1">
    <property type="nucleotide sequence ID" value="NZ_AP022617.1"/>
</dbReference>
<sequence>MRAAVYTRISEDQTGQRLGVTRQLEDCLALADRLGWEVVTRFDDNDLSAFNGKSRPAFEAMLDAMKAGEFGALLCWHTDRLYRSMKDLERLIDIADERRVQIRTVNGGDLDLSTSAGRMLARILGSVARQESEHKGERQKRANEQKAAAGKWQTANRPFGYTMTGTPLEPEATLFRTAVADVLAGKSLRKVCAEWNGRGVTTSLGNAWNSRQVRGVLLNPRYAALRVHRGKVVGPGDWEPLIDTDTHYGLAAFLTDPSRRRSMGFERKYIGTGVYRCGKCGGLMKACQPAASRQRAYVCRDFGHVLRQRETLDEYVEMVVLEYLKGTDIHSKLTRDNGVDLAALHTKRTVLQARLDDLAAMFADGEIDASQLRRGTTELREQLAEVDAVLTDLARTSPVANLLAAGEAVTEHWNALSADLKGKIVDELMVVTVLPSPRGTKGFHPEYIDIDWRGAQ</sequence>
<reference evidence="3 4" key="1">
    <citation type="journal article" date="2019" name="Emerg. Microbes Infect.">
        <title>Comprehensive subspecies identification of 175 nontuberculous mycobacteria species based on 7547 genomic profiles.</title>
        <authorList>
            <person name="Matsumoto Y."/>
            <person name="Kinjo T."/>
            <person name="Motooka D."/>
            <person name="Nabeya D."/>
            <person name="Jung N."/>
            <person name="Uechi K."/>
            <person name="Horii T."/>
            <person name="Iida T."/>
            <person name="Fujita J."/>
            <person name="Nakamura S."/>
        </authorList>
    </citation>
    <scope>NUCLEOTIDE SEQUENCE [LARGE SCALE GENOMIC DNA]</scope>
    <source>
        <strain evidence="3 4">JCM 15658</strain>
    </source>
</reference>
<dbReference type="EMBL" id="AP022617">
    <property type="protein sequence ID" value="BBZ60133.1"/>
    <property type="molecule type" value="Genomic_DNA"/>
</dbReference>
<feature type="domain" description="Resolvase/invertase-type recombinase catalytic" evidence="1">
    <location>
        <begin position="2"/>
        <end position="150"/>
    </location>
</feature>
<dbReference type="InterPro" id="IPR006119">
    <property type="entry name" value="Resolv_N"/>
</dbReference>
<dbReference type="InterPro" id="IPR038109">
    <property type="entry name" value="DNA_bind_recomb_sf"/>
</dbReference>
<evidence type="ECO:0000259" key="2">
    <source>
        <dbReference type="PROSITE" id="PS51737"/>
    </source>
</evidence>
<dbReference type="InterPro" id="IPR036162">
    <property type="entry name" value="Resolvase-like_N_sf"/>
</dbReference>
<dbReference type="PANTHER" id="PTHR30461">
    <property type="entry name" value="DNA-INVERTASE FROM LAMBDOID PROPHAGE"/>
    <property type="match status" value="1"/>
</dbReference>
<dbReference type="Gene3D" id="3.40.50.1390">
    <property type="entry name" value="Resolvase, N-terminal catalytic domain"/>
    <property type="match status" value="1"/>
</dbReference>
<organism evidence="3 4">
    <name type="scientific">Mycolicibacterium monacense</name>
    <name type="common">Mycobacterium monacense</name>
    <dbReference type="NCBI Taxonomy" id="85693"/>
    <lineage>
        <taxon>Bacteria</taxon>
        <taxon>Bacillati</taxon>
        <taxon>Actinomycetota</taxon>
        <taxon>Actinomycetes</taxon>
        <taxon>Mycobacteriales</taxon>
        <taxon>Mycobacteriaceae</taxon>
        <taxon>Mycolicibacterium</taxon>
    </lineage>
</organism>
<dbReference type="PROSITE" id="PS51736">
    <property type="entry name" value="RECOMBINASES_3"/>
    <property type="match status" value="1"/>
</dbReference>
<dbReference type="CDD" id="cd00338">
    <property type="entry name" value="Ser_Recombinase"/>
    <property type="match status" value="1"/>
</dbReference>
<evidence type="ECO:0000313" key="3">
    <source>
        <dbReference type="EMBL" id="BBZ60133.1"/>
    </source>
</evidence>
<dbReference type="Pfam" id="PF07508">
    <property type="entry name" value="Recombinase"/>
    <property type="match status" value="1"/>
</dbReference>
<protein>
    <submittedName>
        <fullName evidence="3">Serine recombinase</fullName>
    </submittedName>
</protein>
<evidence type="ECO:0000259" key="1">
    <source>
        <dbReference type="PROSITE" id="PS51736"/>
    </source>
</evidence>
<accession>A0AAD1IU11</accession>
<dbReference type="AlphaFoldDB" id="A0AAD1IU11"/>
<dbReference type="GO" id="GO:0000150">
    <property type="term" value="F:DNA strand exchange activity"/>
    <property type="evidence" value="ECO:0007669"/>
    <property type="project" value="InterPro"/>
</dbReference>
<name>A0AAD1IU11_MYCMB</name>
<dbReference type="SMART" id="SM00857">
    <property type="entry name" value="Resolvase"/>
    <property type="match status" value="1"/>
</dbReference>
<dbReference type="InterPro" id="IPR050639">
    <property type="entry name" value="SSR_resolvase"/>
</dbReference>
<dbReference type="Proteomes" id="UP000466039">
    <property type="component" value="Chromosome"/>
</dbReference>
<dbReference type="Gene3D" id="3.90.1750.20">
    <property type="entry name" value="Putative Large Serine Recombinase, Chain B, Domain 2"/>
    <property type="match status" value="1"/>
</dbReference>
<dbReference type="PANTHER" id="PTHR30461:SF23">
    <property type="entry name" value="DNA RECOMBINASE-RELATED"/>
    <property type="match status" value="1"/>
</dbReference>
<proteinExistence type="predicted"/>
<feature type="domain" description="Recombinase" evidence="2">
    <location>
        <begin position="156"/>
        <end position="260"/>
    </location>
</feature>
<dbReference type="GO" id="GO:0003677">
    <property type="term" value="F:DNA binding"/>
    <property type="evidence" value="ECO:0007669"/>
    <property type="project" value="InterPro"/>
</dbReference>
<dbReference type="PROSITE" id="PS51737">
    <property type="entry name" value="RECOMBINASE_DNA_BIND"/>
    <property type="match status" value="1"/>
</dbReference>
<keyword evidence="4" id="KW-1185">Reference proteome</keyword>
<dbReference type="InterPro" id="IPR011109">
    <property type="entry name" value="DNA_bind_recombinase_dom"/>
</dbReference>
<evidence type="ECO:0000313" key="4">
    <source>
        <dbReference type="Proteomes" id="UP000466039"/>
    </source>
</evidence>